<keyword evidence="3" id="KW-1185">Reference proteome</keyword>
<organism evidence="4">
    <name type="scientific">Taenia asiatica</name>
    <name type="common">Asian tapeworm</name>
    <dbReference type="NCBI Taxonomy" id="60517"/>
    <lineage>
        <taxon>Eukaryota</taxon>
        <taxon>Metazoa</taxon>
        <taxon>Spiralia</taxon>
        <taxon>Lophotrochozoa</taxon>
        <taxon>Platyhelminthes</taxon>
        <taxon>Cestoda</taxon>
        <taxon>Eucestoda</taxon>
        <taxon>Cyclophyllidea</taxon>
        <taxon>Taeniidae</taxon>
        <taxon>Taenia</taxon>
    </lineage>
</organism>
<feature type="region of interest" description="Disordered" evidence="1">
    <location>
        <begin position="274"/>
        <end position="296"/>
    </location>
</feature>
<gene>
    <name evidence="2" type="ORF">TASK_LOCUS3467</name>
</gene>
<dbReference type="AlphaFoldDB" id="A0A0R3W174"/>
<evidence type="ECO:0000313" key="3">
    <source>
        <dbReference type="Proteomes" id="UP000282613"/>
    </source>
</evidence>
<dbReference type="EMBL" id="UYRS01018300">
    <property type="protein sequence ID" value="VDK31864.1"/>
    <property type="molecule type" value="Genomic_DNA"/>
</dbReference>
<sequence length="628" mass="71394">MISVKLTFTLTPFLICTILTFESVISLTSTTFYQDDDKQWILAGLSLIRRLDCTHVTSISRQECVKIRVAPASRFVAYLATLEHDGLQYLAMTHPEVEEGEEEGEEEEEDKLQTQRGKLTGVLVLDPLADRAFGHPLFIFRIVAFNGSREEQLRNCLDHRGLMYKNECIHQEVKSGCPLVFLSAGQLEEASKSSQGSRVCEYQFLPRVTTFNSTKNLLQCIPHAAPCLSGPQQRQRRRRLHRRRVLMPAYLHENLIWSRNPQWINPLTRRDASNSFLPQRPIRPTTTSSNPSQYPPKLDDDAICSSYDRCDHALLLSSRLGEKEHTDTSINGRQQKRHLIDKMRSLGFTSRYLSVFPPEERLPTSYHFFDFPVRQKATPKNKSIKAAFRARMQKLCHTPRCVSTLFLYLNNFVLPNGDMLIGSNNLTNRNERYSVSELLSDLSGCQASLVFALVDQNFGGILLEGLNARPAEFTNLVLLSATRQANALRAEQMVVERPLPEFFYPRHHAYRLGHYEVYGVEDLLTYVVENLPLSQILVGDIEKQIKVLYPLMELGSFYGSRVQAHASSLFTKPEVINQHEGGFLQGHLAGQARVLNSAPRGFVAGCVSLSPIDWLRNYLPSTDQAQRH</sequence>
<dbReference type="OrthoDB" id="6132489at2759"/>
<evidence type="ECO:0000256" key="1">
    <source>
        <dbReference type="SAM" id="MobiDB-lite"/>
    </source>
</evidence>
<dbReference type="Proteomes" id="UP000282613">
    <property type="component" value="Unassembled WGS sequence"/>
</dbReference>
<name>A0A0R3W174_TAEAS</name>
<dbReference type="WBParaSite" id="TASK_0000346601-mRNA-1">
    <property type="protein sequence ID" value="TASK_0000346601-mRNA-1"/>
    <property type="gene ID" value="TASK_0000346601"/>
</dbReference>
<reference evidence="4" key="1">
    <citation type="submission" date="2017-02" db="UniProtKB">
        <authorList>
            <consortium name="WormBaseParasite"/>
        </authorList>
    </citation>
    <scope>IDENTIFICATION</scope>
</reference>
<accession>A0A0R3W174</accession>
<proteinExistence type="predicted"/>
<dbReference type="PANTHER" id="PTHR35842">
    <property type="entry name" value="SI:CH211-67E16.11"/>
    <property type="match status" value="1"/>
</dbReference>
<reference evidence="2 3" key="2">
    <citation type="submission" date="2018-11" db="EMBL/GenBank/DDBJ databases">
        <authorList>
            <consortium name="Pathogen Informatics"/>
        </authorList>
    </citation>
    <scope>NUCLEOTIDE SEQUENCE [LARGE SCALE GENOMIC DNA]</scope>
</reference>
<evidence type="ECO:0000313" key="4">
    <source>
        <dbReference type="WBParaSite" id="TASK_0000346601-mRNA-1"/>
    </source>
</evidence>
<protein>
    <submittedName>
        <fullName evidence="2 4">Uncharacterized protein</fullName>
    </submittedName>
</protein>
<dbReference type="PANTHER" id="PTHR35842:SF1">
    <property type="entry name" value="SI:CH211-67E16.11"/>
    <property type="match status" value="1"/>
</dbReference>
<evidence type="ECO:0000313" key="2">
    <source>
        <dbReference type="EMBL" id="VDK31864.1"/>
    </source>
</evidence>